<comment type="caution">
    <text evidence="1">The sequence shown here is derived from an EMBL/GenBank/DDBJ whole genome shotgun (WGS) entry which is preliminary data.</text>
</comment>
<accession>A0A9W6UJY9</accession>
<evidence type="ECO:0000313" key="2">
    <source>
        <dbReference type="Proteomes" id="UP001165143"/>
    </source>
</evidence>
<evidence type="ECO:0000313" key="1">
    <source>
        <dbReference type="EMBL" id="GLW52901.1"/>
    </source>
</evidence>
<proteinExistence type="predicted"/>
<dbReference type="Proteomes" id="UP001165143">
    <property type="component" value="Unassembled WGS sequence"/>
</dbReference>
<dbReference type="OrthoDB" id="3323621at2"/>
<dbReference type="InterPro" id="IPR011990">
    <property type="entry name" value="TPR-like_helical_dom_sf"/>
</dbReference>
<organism evidence="1 2">
    <name type="scientific">Kitasatospora phosalacinea</name>
    <dbReference type="NCBI Taxonomy" id="2065"/>
    <lineage>
        <taxon>Bacteria</taxon>
        <taxon>Bacillati</taxon>
        <taxon>Actinomycetota</taxon>
        <taxon>Actinomycetes</taxon>
        <taxon>Kitasatosporales</taxon>
        <taxon>Streptomycetaceae</taxon>
        <taxon>Kitasatospora</taxon>
    </lineage>
</organism>
<sequence>MDEGSVLGDCLKRLGWSPDKLAREINRVRPNSISPKAPYGWLKGSTPRGSLPQIVASILSHHLRETITAEALWPAKATAPGADGWLQQPWSQGGTWEGLGAFTAGPLRPGLGVSPPLSGQGLIGPAVDWLTTPDEPVAGRPSGEAISPQAIDVLADRVAQLRRLDDAQGGPLVLDWITQDLNWAAHLARNGTYDPAIGQRLHSVLAELAQLAGWLACDLGRNALGQRYLLFGLRAAHTANNRALGANIVSCLSYQATWRSAHDEALRLIKIARQGVGGAPGGAVHALLATRQARAHAQLGHLDDCARTLDEAAALVESAADSSTPSWAYWVTPAVLAADAGRAWLELGRPEVAERHLLRGLQLFGDEQPRNRLLHTMSLAEARLRRHDLDGAAEATRQALDLRSYLDSGRARQRLAGLRDEFEHSDSPLAHDVTDEIGAVLAA</sequence>
<evidence type="ECO:0008006" key="3">
    <source>
        <dbReference type="Google" id="ProtNLM"/>
    </source>
</evidence>
<dbReference type="EMBL" id="BSRX01000004">
    <property type="protein sequence ID" value="GLW52901.1"/>
    <property type="molecule type" value="Genomic_DNA"/>
</dbReference>
<dbReference type="SUPFAM" id="SSF48452">
    <property type="entry name" value="TPR-like"/>
    <property type="match status" value="1"/>
</dbReference>
<name>A0A9W6UJY9_9ACTN</name>
<dbReference type="RefSeq" id="WP_051776531.1">
    <property type="nucleotide sequence ID" value="NZ_BSRX01000004.1"/>
</dbReference>
<gene>
    <name evidence="1" type="ORF">Kpho01_09120</name>
</gene>
<dbReference type="Gene3D" id="1.25.40.10">
    <property type="entry name" value="Tetratricopeptide repeat domain"/>
    <property type="match status" value="1"/>
</dbReference>
<reference evidence="1" key="1">
    <citation type="submission" date="2023-02" db="EMBL/GenBank/DDBJ databases">
        <title>Kitasatospora phosalacinea NBRC 14362.</title>
        <authorList>
            <person name="Ichikawa N."/>
            <person name="Sato H."/>
            <person name="Tonouchi N."/>
        </authorList>
    </citation>
    <scope>NUCLEOTIDE SEQUENCE</scope>
    <source>
        <strain evidence="1">NBRC 14362</strain>
    </source>
</reference>
<dbReference type="AlphaFoldDB" id="A0A9W6UJY9"/>
<protein>
    <recommendedName>
        <fullName evidence="3">Transcriptional regulator</fullName>
    </recommendedName>
</protein>